<protein>
    <submittedName>
        <fullName evidence="2">Uncharacterized protein</fullName>
    </submittedName>
</protein>
<sequence length="604" mass="68656">MLGKRKHAASASASASASGPGVMMASVQKPLPAPDMGQAPSNAFTAKGIEREIPRYVSYTSPVSNFPPSDVSRSATLPLNLVALIVSYLDDIGDIARVTRTSRLLYYMTLPQLYEKVNLRSYADIRYVNGRPQGFGSGSPFQMALNGLVTKQHGALVKDFRIWGQWKELGIEDFAKGRVPDNSMMLTILLRAATDKMTRLQSFCWELDCKPLKTFYQGLGNHNTLTKFVLRFPSTRMPRPSVLIPPMTNLRMFHAMDIDPMCYPDDISMLMLHSKKLEDVRLHFSPRMRAEAESIMNLNMFFGRCHKAGYKLKLKHFGIHNFFGPNVLGMEQIFDLNVNCSVTFLDTFGGNDPRTIFVDDTWKNVPLDMYTNFKCVRANEVAPEPVQIMKNARTKMERMYVVNERRKPSGFTPEDRIQSPLTPNLDSPIDPRIRELGKEYLETLMHYHGNTLTHLLLSDQWALSADDLAALIQHCPNLVELGCAVNTSDHTMLELMLPFLPQLQAIRILTNEHSIEHLNSWSHEERMWRMGYELGQKPHINVKLIGIGNVQYKVGNLVQLMREDGTVEMRREMSMADKEEALKWEVWRLDCLDLSVDPVAPFSP</sequence>
<dbReference type="GeneID" id="71983295"/>
<keyword evidence="3" id="KW-1185">Reference proteome</keyword>
<evidence type="ECO:0000256" key="1">
    <source>
        <dbReference type="SAM" id="MobiDB-lite"/>
    </source>
</evidence>
<accession>A0A9Q8LAR9</accession>
<organism evidence="2 3">
    <name type="scientific">Passalora fulva</name>
    <name type="common">Tomato leaf mold</name>
    <name type="synonym">Cladosporium fulvum</name>
    <dbReference type="NCBI Taxonomy" id="5499"/>
    <lineage>
        <taxon>Eukaryota</taxon>
        <taxon>Fungi</taxon>
        <taxon>Dikarya</taxon>
        <taxon>Ascomycota</taxon>
        <taxon>Pezizomycotina</taxon>
        <taxon>Dothideomycetes</taxon>
        <taxon>Dothideomycetidae</taxon>
        <taxon>Mycosphaerellales</taxon>
        <taxon>Mycosphaerellaceae</taxon>
        <taxon>Fulvia</taxon>
    </lineage>
</organism>
<dbReference type="InterPro" id="IPR032675">
    <property type="entry name" value="LRR_dom_sf"/>
</dbReference>
<evidence type="ECO:0000313" key="2">
    <source>
        <dbReference type="EMBL" id="UJO13916.1"/>
    </source>
</evidence>
<dbReference type="RefSeq" id="XP_047758282.1">
    <property type="nucleotide sequence ID" value="XM_047902565.1"/>
</dbReference>
<proteinExistence type="predicted"/>
<reference evidence="2" key="2">
    <citation type="journal article" date="2022" name="Microb. Genom.">
        <title>A chromosome-scale genome assembly of the tomato pathogen Cladosporium fulvum reveals a compartmentalized genome architecture and the presence of a dispensable chromosome.</title>
        <authorList>
            <person name="Zaccaron A.Z."/>
            <person name="Chen L.H."/>
            <person name="Samaras A."/>
            <person name="Stergiopoulos I."/>
        </authorList>
    </citation>
    <scope>NUCLEOTIDE SEQUENCE</scope>
    <source>
        <strain evidence="2">Race5_Kim</strain>
    </source>
</reference>
<feature type="region of interest" description="Disordered" evidence="1">
    <location>
        <begin position="1"/>
        <end position="20"/>
    </location>
</feature>
<name>A0A9Q8LAR9_PASFU</name>
<evidence type="ECO:0000313" key="3">
    <source>
        <dbReference type="Proteomes" id="UP000756132"/>
    </source>
</evidence>
<dbReference type="EMBL" id="CP090164">
    <property type="protein sequence ID" value="UJO13916.1"/>
    <property type="molecule type" value="Genomic_DNA"/>
</dbReference>
<feature type="compositionally biased region" description="Low complexity" evidence="1">
    <location>
        <begin position="9"/>
        <end position="18"/>
    </location>
</feature>
<dbReference type="OrthoDB" id="5311681at2759"/>
<dbReference type="Gene3D" id="3.80.10.10">
    <property type="entry name" value="Ribonuclease Inhibitor"/>
    <property type="match status" value="1"/>
</dbReference>
<reference evidence="2" key="1">
    <citation type="submission" date="2021-12" db="EMBL/GenBank/DDBJ databases">
        <authorList>
            <person name="Zaccaron A."/>
            <person name="Stergiopoulos I."/>
        </authorList>
    </citation>
    <scope>NUCLEOTIDE SEQUENCE</scope>
    <source>
        <strain evidence="2">Race5_Kim</strain>
    </source>
</reference>
<dbReference type="KEGG" id="ffu:CLAFUR5_03417"/>
<dbReference type="AlphaFoldDB" id="A0A9Q8LAR9"/>
<dbReference type="Proteomes" id="UP000756132">
    <property type="component" value="Chromosome 2"/>
</dbReference>
<gene>
    <name evidence="2" type="ORF">CLAFUR5_03417</name>
</gene>